<sequence>MKRFLPLLIVSLLILFACESKHNSIKETLYKNTIANNASSLDLDLIQAEELFSLGRPHQAIDSINLLIAKKPNWAEPYLIKGNIYMKAGQYDQAVSSFKKLLNINPQYLSVRFRLGNIAYKKKQFRKAAHYYNKELESGIIKSVDKQITMLQIGRCYLHLGKIDSALITYNKCMEIDSLYGEALGDMARLHIDNGEYKKALRFAKKALSSNQNNIEYLYSLGTVFLKIQEYNQANKYLKLVIDRNPFYEGAYYNLGQASIRLGNNNLGNKYLAMADSVQKLYTKMENLELALDKEPGNYRNWLALIKLYKSAGMKRKAEQALFASQFTKSLKN</sequence>
<dbReference type="SUPFAM" id="SSF48452">
    <property type="entry name" value="TPR-like"/>
    <property type="match status" value="1"/>
</dbReference>
<evidence type="ECO:0000256" key="1">
    <source>
        <dbReference type="ARBA" id="ARBA00022737"/>
    </source>
</evidence>
<dbReference type="PANTHER" id="PTHR45586:SF1">
    <property type="entry name" value="LIPOPOLYSACCHARIDE ASSEMBLY PROTEIN B"/>
    <property type="match status" value="1"/>
</dbReference>
<dbReference type="PANTHER" id="PTHR45586">
    <property type="entry name" value="TPR REPEAT-CONTAINING PROTEIN PA4667"/>
    <property type="match status" value="1"/>
</dbReference>
<dbReference type="PROSITE" id="PS51257">
    <property type="entry name" value="PROKAR_LIPOPROTEIN"/>
    <property type="match status" value="1"/>
</dbReference>
<dbReference type="Pfam" id="PF13414">
    <property type="entry name" value="TPR_11"/>
    <property type="match status" value="1"/>
</dbReference>
<dbReference type="AlphaFoldDB" id="A0A382EM59"/>
<evidence type="ECO:0000313" key="3">
    <source>
        <dbReference type="EMBL" id="SVB51194.1"/>
    </source>
</evidence>
<dbReference type="PROSITE" id="PS50293">
    <property type="entry name" value="TPR_REGION"/>
    <property type="match status" value="1"/>
</dbReference>
<accession>A0A382EM59</accession>
<evidence type="ECO:0000256" key="2">
    <source>
        <dbReference type="ARBA" id="ARBA00022803"/>
    </source>
</evidence>
<dbReference type="PROSITE" id="PS50005">
    <property type="entry name" value="TPR"/>
    <property type="match status" value="3"/>
</dbReference>
<keyword evidence="2" id="KW-0802">TPR repeat</keyword>
<keyword evidence="1" id="KW-0677">Repeat</keyword>
<dbReference type="InterPro" id="IPR051012">
    <property type="entry name" value="CellSynth/LPSAsmb/PSIAsmb"/>
</dbReference>
<dbReference type="InterPro" id="IPR011990">
    <property type="entry name" value="TPR-like_helical_dom_sf"/>
</dbReference>
<dbReference type="SMART" id="SM00028">
    <property type="entry name" value="TPR"/>
    <property type="match status" value="5"/>
</dbReference>
<proteinExistence type="predicted"/>
<dbReference type="EMBL" id="UINC01044995">
    <property type="protein sequence ID" value="SVB51194.1"/>
    <property type="molecule type" value="Genomic_DNA"/>
</dbReference>
<dbReference type="Gene3D" id="1.25.40.10">
    <property type="entry name" value="Tetratricopeptide repeat domain"/>
    <property type="match status" value="1"/>
</dbReference>
<protein>
    <submittedName>
        <fullName evidence="3">Uncharacterized protein</fullName>
    </submittedName>
</protein>
<name>A0A382EM59_9ZZZZ</name>
<organism evidence="3">
    <name type="scientific">marine metagenome</name>
    <dbReference type="NCBI Taxonomy" id="408172"/>
    <lineage>
        <taxon>unclassified sequences</taxon>
        <taxon>metagenomes</taxon>
        <taxon>ecological metagenomes</taxon>
    </lineage>
</organism>
<gene>
    <name evidence="3" type="ORF">METZ01_LOCUS204048</name>
</gene>
<dbReference type="Pfam" id="PF14559">
    <property type="entry name" value="TPR_19"/>
    <property type="match status" value="1"/>
</dbReference>
<reference evidence="3" key="1">
    <citation type="submission" date="2018-05" db="EMBL/GenBank/DDBJ databases">
        <authorList>
            <person name="Lanie J.A."/>
            <person name="Ng W.-L."/>
            <person name="Kazmierczak K.M."/>
            <person name="Andrzejewski T.M."/>
            <person name="Davidsen T.M."/>
            <person name="Wayne K.J."/>
            <person name="Tettelin H."/>
            <person name="Glass J.I."/>
            <person name="Rusch D."/>
            <person name="Podicherti R."/>
            <person name="Tsui H.-C.T."/>
            <person name="Winkler M.E."/>
        </authorList>
    </citation>
    <scope>NUCLEOTIDE SEQUENCE</scope>
</reference>
<dbReference type="InterPro" id="IPR019734">
    <property type="entry name" value="TPR_rpt"/>
</dbReference>